<dbReference type="Proteomes" id="UP000078512">
    <property type="component" value="Unassembled WGS sequence"/>
</dbReference>
<evidence type="ECO:0000313" key="4">
    <source>
        <dbReference type="Proteomes" id="UP000078512"/>
    </source>
</evidence>
<gene>
    <name evidence="3" type="ORF">K457DRAFT_361748</name>
</gene>
<dbReference type="OrthoDB" id="2434689at2759"/>
<feature type="compositionally biased region" description="Pro residues" evidence="1">
    <location>
        <begin position="45"/>
        <end position="61"/>
    </location>
</feature>
<keyword evidence="4" id="KW-1185">Reference proteome</keyword>
<evidence type="ECO:0000256" key="1">
    <source>
        <dbReference type="SAM" id="MobiDB-lite"/>
    </source>
</evidence>
<feature type="compositionally biased region" description="Low complexity" evidence="1">
    <location>
        <begin position="114"/>
        <end position="130"/>
    </location>
</feature>
<feature type="compositionally biased region" description="Low complexity" evidence="1">
    <location>
        <begin position="150"/>
        <end position="163"/>
    </location>
</feature>
<keyword evidence="2" id="KW-0812">Transmembrane</keyword>
<keyword evidence="2" id="KW-0472">Membrane</keyword>
<evidence type="ECO:0000256" key="2">
    <source>
        <dbReference type="SAM" id="Phobius"/>
    </source>
</evidence>
<name>A0A197K1Y4_9FUNG</name>
<accession>A0A197K1Y4</accession>
<dbReference type="EMBL" id="KV442029">
    <property type="protein sequence ID" value="OAQ31500.1"/>
    <property type="molecule type" value="Genomic_DNA"/>
</dbReference>
<feature type="transmembrane region" description="Helical" evidence="2">
    <location>
        <begin position="179"/>
        <end position="201"/>
    </location>
</feature>
<evidence type="ECO:0000313" key="3">
    <source>
        <dbReference type="EMBL" id="OAQ31500.1"/>
    </source>
</evidence>
<feature type="non-terminal residue" evidence="3">
    <location>
        <position position="1"/>
    </location>
</feature>
<protein>
    <submittedName>
        <fullName evidence="3">Uncharacterized protein</fullName>
    </submittedName>
</protein>
<dbReference type="AlphaFoldDB" id="A0A197K1Y4"/>
<sequence length="434" mass="46131">PFTRLQEPSFLAHFSFHLSSSCLSSSPFPSQPNTMSDQPIVAYPTIPPDQNPTPPPIPPVYPTYATNPGIPTYPTRPPLPTGGGDKPEPTKPASSQSSSDSTTTSSSEGDRPEQTTTTTSSQQQLTNSPSPGAGNGGITLQPGAPTSFRGALTTTTSSSSASGAAGGISGSVISGPMTAVVLTFALLGALIIGLVAGFLIAKYTRLGGSRKRKEHKDQLTEQLRLLTESIGQRNEYNQHHYQQQQHPQEGPFDVDRSYLQEDKLTHTPYQAEMTPLYMNRSYAAYPTTTTAPLNLSHPHSIPDQQHIYQDWNATGTPVMMPGTPMVSIRPAVVPTAAAVAAAEVAAASRTPRLGSTAATLLHPDIEIDGPKDEWASSRAGSTISLSAKNISTFEFNELERGRPQHRVQGEGEDSLFGGGLDVATHNPHSISSIE</sequence>
<feature type="region of interest" description="Disordered" evidence="1">
    <location>
        <begin position="21"/>
        <end position="165"/>
    </location>
</feature>
<proteinExistence type="predicted"/>
<feature type="region of interest" description="Disordered" evidence="1">
    <location>
        <begin position="400"/>
        <end position="434"/>
    </location>
</feature>
<reference evidence="3 4" key="1">
    <citation type="submission" date="2016-05" db="EMBL/GenBank/DDBJ databases">
        <title>Genome sequencing reveals origins of a unique bacterial endosymbiosis in the earliest lineages of terrestrial Fungi.</title>
        <authorList>
            <consortium name="DOE Joint Genome Institute"/>
            <person name="Uehling J."/>
            <person name="Gryganskyi A."/>
            <person name="Hameed K."/>
            <person name="Tschaplinski T."/>
            <person name="Misztal P."/>
            <person name="Wu S."/>
            <person name="Desiro A."/>
            <person name="Vande Pol N."/>
            <person name="Du Z.-Y."/>
            <person name="Zienkiewicz A."/>
            <person name="Zienkiewicz K."/>
            <person name="Morin E."/>
            <person name="Tisserant E."/>
            <person name="Splivallo R."/>
            <person name="Hainaut M."/>
            <person name="Henrissat B."/>
            <person name="Ohm R."/>
            <person name="Kuo A."/>
            <person name="Yan J."/>
            <person name="Lipzen A."/>
            <person name="Nolan M."/>
            <person name="Labutti K."/>
            <person name="Barry K."/>
            <person name="Goldstein A."/>
            <person name="Labbe J."/>
            <person name="Schadt C."/>
            <person name="Tuskan G."/>
            <person name="Grigoriev I."/>
            <person name="Martin F."/>
            <person name="Vilgalys R."/>
            <person name="Bonito G."/>
        </authorList>
    </citation>
    <scope>NUCLEOTIDE SEQUENCE [LARGE SCALE GENOMIC DNA]</scope>
    <source>
        <strain evidence="3 4">AG-77</strain>
    </source>
</reference>
<keyword evidence="2" id="KW-1133">Transmembrane helix</keyword>
<organism evidence="3 4">
    <name type="scientific">Linnemannia elongata AG-77</name>
    <dbReference type="NCBI Taxonomy" id="1314771"/>
    <lineage>
        <taxon>Eukaryota</taxon>
        <taxon>Fungi</taxon>
        <taxon>Fungi incertae sedis</taxon>
        <taxon>Mucoromycota</taxon>
        <taxon>Mortierellomycotina</taxon>
        <taxon>Mortierellomycetes</taxon>
        <taxon>Mortierellales</taxon>
        <taxon>Mortierellaceae</taxon>
        <taxon>Linnemannia</taxon>
    </lineage>
</organism>
<feature type="compositionally biased region" description="Low complexity" evidence="1">
    <location>
        <begin position="94"/>
        <end position="107"/>
    </location>
</feature>